<dbReference type="Pfam" id="PF04819">
    <property type="entry name" value="DUF716"/>
    <property type="match status" value="1"/>
</dbReference>
<dbReference type="InterPro" id="IPR006904">
    <property type="entry name" value="DUF716"/>
</dbReference>
<dbReference type="PANTHER" id="PTHR16007:SF15">
    <property type="entry name" value="TRANSMEMBRANE PROTEIN 45B"/>
    <property type="match status" value="1"/>
</dbReference>
<reference evidence="9" key="1">
    <citation type="submission" date="2012-12" db="EMBL/GenBank/DDBJ databases">
        <authorList>
            <person name="Hellsten U."/>
            <person name="Grimwood J."/>
            <person name="Chapman J.A."/>
            <person name="Shapiro H."/>
            <person name="Aerts A."/>
            <person name="Otillar R.P."/>
            <person name="Terry A.Y."/>
            <person name="Boore J.L."/>
            <person name="Simakov O."/>
            <person name="Marletaz F."/>
            <person name="Cho S.-J."/>
            <person name="Edsinger-Gonzales E."/>
            <person name="Havlak P."/>
            <person name="Kuo D.-H."/>
            <person name="Larsson T."/>
            <person name="Lv J."/>
            <person name="Arendt D."/>
            <person name="Savage R."/>
            <person name="Osoegawa K."/>
            <person name="de Jong P."/>
            <person name="Lindberg D.R."/>
            <person name="Seaver E.C."/>
            <person name="Weisblat D.A."/>
            <person name="Putnam N.H."/>
            <person name="Grigoriev I.V."/>
            <person name="Rokhsar D.S."/>
        </authorList>
    </citation>
    <scope>NUCLEOTIDE SEQUENCE</scope>
    <source>
        <strain evidence="9">I ESC-2004</strain>
    </source>
</reference>
<evidence type="ECO:0000256" key="3">
    <source>
        <dbReference type="ARBA" id="ARBA00022692"/>
    </source>
</evidence>
<evidence type="ECO:0000256" key="6">
    <source>
        <dbReference type="SAM" id="Phobius"/>
    </source>
</evidence>
<keyword evidence="5 6" id="KW-0472">Membrane</keyword>
<keyword evidence="9" id="KW-1185">Reference proteome</keyword>
<dbReference type="EMBL" id="KB299519">
    <property type="protein sequence ID" value="ELU07918.1"/>
    <property type="molecule type" value="Genomic_DNA"/>
</dbReference>
<accession>R7UP84</accession>
<dbReference type="PANTHER" id="PTHR16007">
    <property type="entry name" value="EPIDIDYMAL MEMBRANE PROTEIN E9-RELATED"/>
    <property type="match status" value="1"/>
</dbReference>
<evidence type="ECO:0000256" key="5">
    <source>
        <dbReference type="ARBA" id="ARBA00023136"/>
    </source>
</evidence>
<evidence type="ECO:0000256" key="2">
    <source>
        <dbReference type="ARBA" id="ARBA00006948"/>
    </source>
</evidence>
<feature type="transmembrane region" description="Helical" evidence="6">
    <location>
        <begin position="151"/>
        <end position="170"/>
    </location>
</feature>
<name>R7UP84_CAPTE</name>
<dbReference type="EnsemblMetazoa" id="CapteT37161">
    <property type="protein sequence ID" value="CapteP37161"/>
    <property type="gene ID" value="CapteG37161"/>
</dbReference>
<feature type="transmembrane region" description="Helical" evidence="6">
    <location>
        <begin position="6"/>
        <end position="25"/>
    </location>
</feature>
<sequence>MGTFVGHALPGAFFALFSLWWLSQIPRRFVFCSRRNLAFRNTATYPVKGSGCCGKCPIEGVIKMSVTLIGMMAELYAATGYGDNSSGIVWGDIQHLTMYLFFFLSGLIDVLTQRRCLAVPPGSDYALASLAFGAEWLLFSEHLRGRPPLDVHLHSILLYVIAACVMVTLLEYKHPHCLLLGLLRCACVLLQGTWFFQVGFVLYPPTPHLHHWDEDDHENMMLATVIFIWHLGACVVFVVIMF</sequence>
<protein>
    <recommendedName>
        <fullName evidence="10">Transmembrane protein 45B</fullName>
    </recommendedName>
</protein>
<feature type="transmembrane region" description="Helical" evidence="6">
    <location>
        <begin position="93"/>
        <end position="111"/>
    </location>
</feature>
<evidence type="ECO:0000256" key="4">
    <source>
        <dbReference type="ARBA" id="ARBA00022989"/>
    </source>
</evidence>
<feature type="transmembrane region" description="Helical" evidence="6">
    <location>
        <begin position="220"/>
        <end position="240"/>
    </location>
</feature>
<dbReference type="Proteomes" id="UP000014760">
    <property type="component" value="Unassembled WGS sequence"/>
</dbReference>
<evidence type="ECO:0000313" key="9">
    <source>
        <dbReference type="Proteomes" id="UP000014760"/>
    </source>
</evidence>
<dbReference type="GO" id="GO:0016020">
    <property type="term" value="C:membrane"/>
    <property type="evidence" value="ECO:0007669"/>
    <property type="project" value="UniProtKB-SubCell"/>
</dbReference>
<dbReference type="InterPro" id="IPR042127">
    <property type="entry name" value="TMEM45"/>
</dbReference>
<organism evidence="7">
    <name type="scientific">Capitella teleta</name>
    <name type="common">Polychaete worm</name>
    <dbReference type="NCBI Taxonomy" id="283909"/>
    <lineage>
        <taxon>Eukaryota</taxon>
        <taxon>Metazoa</taxon>
        <taxon>Spiralia</taxon>
        <taxon>Lophotrochozoa</taxon>
        <taxon>Annelida</taxon>
        <taxon>Polychaeta</taxon>
        <taxon>Sedentaria</taxon>
        <taxon>Scolecida</taxon>
        <taxon>Capitellidae</taxon>
        <taxon>Capitella</taxon>
    </lineage>
</organism>
<comment type="subcellular location">
    <subcellularLocation>
        <location evidence="1">Membrane</location>
        <topology evidence="1">Multi-pass membrane protein</topology>
    </subcellularLocation>
</comment>
<dbReference type="HOGENOM" id="CLU_059568_0_0_1"/>
<reference evidence="8" key="3">
    <citation type="submission" date="2015-06" db="UniProtKB">
        <authorList>
            <consortium name="EnsemblMetazoa"/>
        </authorList>
    </citation>
    <scope>IDENTIFICATION</scope>
</reference>
<keyword evidence="4 6" id="KW-1133">Transmembrane helix</keyword>
<reference evidence="7 9" key="2">
    <citation type="journal article" date="2013" name="Nature">
        <title>Insights into bilaterian evolution from three spiralian genomes.</title>
        <authorList>
            <person name="Simakov O."/>
            <person name="Marletaz F."/>
            <person name="Cho S.J."/>
            <person name="Edsinger-Gonzales E."/>
            <person name="Havlak P."/>
            <person name="Hellsten U."/>
            <person name="Kuo D.H."/>
            <person name="Larsson T."/>
            <person name="Lv J."/>
            <person name="Arendt D."/>
            <person name="Savage R."/>
            <person name="Osoegawa K."/>
            <person name="de Jong P."/>
            <person name="Grimwood J."/>
            <person name="Chapman J.A."/>
            <person name="Shapiro H."/>
            <person name="Aerts A."/>
            <person name="Otillar R.P."/>
            <person name="Terry A.Y."/>
            <person name="Boore J.L."/>
            <person name="Grigoriev I.V."/>
            <person name="Lindberg D.R."/>
            <person name="Seaver E.C."/>
            <person name="Weisblat D.A."/>
            <person name="Putnam N.H."/>
            <person name="Rokhsar D.S."/>
        </authorList>
    </citation>
    <scope>NUCLEOTIDE SEQUENCE</scope>
    <source>
        <strain evidence="7 9">I ESC-2004</strain>
    </source>
</reference>
<dbReference type="OMA" id="SWYLSAT"/>
<comment type="similarity">
    <text evidence="2">Belongs to the TMEM45 family.</text>
</comment>
<feature type="transmembrane region" description="Helical" evidence="6">
    <location>
        <begin position="177"/>
        <end position="200"/>
    </location>
</feature>
<evidence type="ECO:0008006" key="10">
    <source>
        <dbReference type="Google" id="ProtNLM"/>
    </source>
</evidence>
<dbReference type="OrthoDB" id="551896at2759"/>
<evidence type="ECO:0000313" key="8">
    <source>
        <dbReference type="EnsemblMetazoa" id="CapteP37161"/>
    </source>
</evidence>
<evidence type="ECO:0000313" key="7">
    <source>
        <dbReference type="EMBL" id="ELU07918.1"/>
    </source>
</evidence>
<keyword evidence="3 6" id="KW-0812">Transmembrane</keyword>
<gene>
    <name evidence="7" type="ORF">CAPTEDRAFT_37161</name>
</gene>
<dbReference type="EMBL" id="AMQN01006918">
    <property type="status" value="NOT_ANNOTATED_CDS"/>
    <property type="molecule type" value="Genomic_DNA"/>
</dbReference>
<feature type="non-terminal residue" evidence="7">
    <location>
        <position position="242"/>
    </location>
</feature>
<evidence type="ECO:0000256" key="1">
    <source>
        <dbReference type="ARBA" id="ARBA00004141"/>
    </source>
</evidence>
<dbReference type="AlphaFoldDB" id="R7UP84"/>
<proteinExistence type="inferred from homology"/>